<dbReference type="EMBL" id="JAAGLI010000093">
    <property type="protein sequence ID" value="NEA21600.1"/>
    <property type="molecule type" value="Genomic_DNA"/>
</dbReference>
<dbReference type="Proteomes" id="UP000475532">
    <property type="component" value="Unassembled WGS sequence"/>
</dbReference>
<accession>A0A6L9QAQ4</accession>
<organism evidence="2 3">
    <name type="scientific">Actinomadura bangladeshensis</name>
    <dbReference type="NCBI Taxonomy" id="453573"/>
    <lineage>
        <taxon>Bacteria</taxon>
        <taxon>Bacillati</taxon>
        <taxon>Actinomycetota</taxon>
        <taxon>Actinomycetes</taxon>
        <taxon>Streptosporangiales</taxon>
        <taxon>Thermomonosporaceae</taxon>
        <taxon>Actinomadura</taxon>
    </lineage>
</organism>
<proteinExistence type="predicted"/>
<evidence type="ECO:0000313" key="1">
    <source>
        <dbReference type="EMBL" id="NEA21600.1"/>
    </source>
</evidence>
<sequence>MANDLKLCACPRATGRSCLHYRRPSCEDGRVTGRGWAPAPRHLNLTIDLKPLAEQANRILTALASETSRIGAAIKQAREAQR</sequence>
<evidence type="ECO:0000313" key="3">
    <source>
        <dbReference type="Proteomes" id="UP000475532"/>
    </source>
</evidence>
<reference evidence="2 3" key="1">
    <citation type="submission" date="2020-01" db="EMBL/GenBank/DDBJ databases">
        <title>Insect and environment-associated Actinomycetes.</title>
        <authorList>
            <person name="Currrie C."/>
            <person name="Chevrette M."/>
            <person name="Carlson C."/>
            <person name="Stubbendieck R."/>
            <person name="Wendt-Pienkowski E."/>
        </authorList>
    </citation>
    <scope>NUCLEOTIDE SEQUENCE [LARGE SCALE GENOMIC DNA]</scope>
    <source>
        <strain evidence="2 3">SID10258</strain>
    </source>
</reference>
<dbReference type="EMBL" id="JAAGLI010000213">
    <property type="protein sequence ID" value="NEA22560.1"/>
    <property type="molecule type" value="Genomic_DNA"/>
</dbReference>
<evidence type="ECO:0000313" key="2">
    <source>
        <dbReference type="EMBL" id="NEA22560.1"/>
    </source>
</evidence>
<dbReference type="RefSeq" id="WP_163053225.1">
    <property type="nucleotide sequence ID" value="NZ_JAAGLI010000093.1"/>
</dbReference>
<protein>
    <submittedName>
        <fullName evidence="2">Uncharacterized protein</fullName>
    </submittedName>
</protein>
<name>A0A6L9QAQ4_9ACTN</name>
<dbReference type="AlphaFoldDB" id="A0A6L9QAQ4"/>
<gene>
    <name evidence="1" type="ORF">G3I70_03670</name>
    <name evidence="2" type="ORF">G3I70_08660</name>
</gene>
<comment type="caution">
    <text evidence="2">The sequence shown here is derived from an EMBL/GenBank/DDBJ whole genome shotgun (WGS) entry which is preliminary data.</text>
</comment>